<evidence type="ECO:0000259" key="2">
    <source>
        <dbReference type="Pfam" id="PF23275"/>
    </source>
</evidence>
<dbReference type="EMBL" id="SMKI01000228">
    <property type="protein sequence ID" value="TDC72802.1"/>
    <property type="molecule type" value="Genomic_DNA"/>
</dbReference>
<dbReference type="Proteomes" id="UP000295345">
    <property type="component" value="Unassembled WGS sequence"/>
</dbReference>
<reference evidence="3 4" key="1">
    <citation type="submission" date="2019-03" db="EMBL/GenBank/DDBJ databases">
        <title>Draft genome sequences of novel Actinobacteria.</title>
        <authorList>
            <person name="Sahin N."/>
            <person name="Ay H."/>
            <person name="Saygin H."/>
        </authorList>
    </citation>
    <scope>NUCLEOTIDE SEQUENCE [LARGE SCALE GENOMIC DNA]</scope>
    <source>
        <strain evidence="3 4">DSM 41900</strain>
    </source>
</reference>
<feature type="region of interest" description="Disordered" evidence="1">
    <location>
        <begin position="567"/>
        <end position="587"/>
    </location>
</feature>
<evidence type="ECO:0000256" key="1">
    <source>
        <dbReference type="SAM" id="MobiDB-lite"/>
    </source>
</evidence>
<gene>
    <name evidence="3" type="ORF">E1283_20770</name>
</gene>
<comment type="caution">
    <text evidence="3">The sequence shown here is derived from an EMBL/GenBank/DDBJ whole genome shotgun (WGS) entry which is preliminary data.</text>
</comment>
<keyword evidence="4" id="KW-1185">Reference proteome</keyword>
<feature type="domain" description="TPR repeat" evidence="2">
    <location>
        <begin position="309"/>
        <end position="492"/>
    </location>
</feature>
<organism evidence="3 4">
    <name type="scientific">Streptomyces hainanensis</name>
    <dbReference type="NCBI Taxonomy" id="402648"/>
    <lineage>
        <taxon>Bacteria</taxon>
        <taxon>Bacillati</taxon>
        <taxon>Actinomycetota</taxon>
        <taxon>Actinomycetes</taxon>
        <taxon>Kitasatosporales</taxon>
        <taxon>Streptomycetaceae</taxon>
        <taxon>Streptomyces</taxon>
    </lineage>
</organism>
<dbReference type="InterPro" id="IPR057037">
    <property type="entry name" value="TPR_rep_actino"/>
</dbReference>
<dbReference type="OrthoDB" id="4159032at2"/>
<evidence type="ECO:0000313" key="3">
    <source>
        <dbReference type="EMBL" id="TDC72802.1"/>
    </source>
</evidence>
<proteinExistence type="predicted"/>
<feature type="region of interest" description="Disordered" evidence="1">
    <location>
        <begin position="1"/>
        <end position="34"/>
    </location>
</feature>
<dbReference type="RefSeq" id="WP_132819614.1">
    <property type="nucleotide sequence ID" value="NZ_SMKI01000228.1"/>
</dbReference>
<protein>
    <recommendedName>
        <fullName evidence="2">TPR repeat domain-containing protein</fullName>
    </recommendedName>
</protein>
<dbReference type="Pfam" id="PF23275">
    <property type="entry name" value="TPR_23"/>
    <property type="match status" value="1"/>
</dbReference>
<sequence>MPDFNFTPDEVEEKAGRKPWTRQREFSEEIRPDDMADTAAVYARAAGEAANAGELAAQATETGIYAGGLDGDSLVDGEGRIDETAGGLQGNGQDIDRVVGYLVRAMNRAIDADDEVFRLVLGDGGLEEGRTRHVSAAINEWNGWQSALEAAVAATPAPPLAVTRPIVPLDVGYRGRTLSITPEQDWTRAVYSLPGSLADEIRDRHLQDAADDAVTTDGEITDAVEAYRTRLAEFGQELGDLGYDLSGGPFDLFTTEEMATFAGQRIAEELAKDHPDRDVLLRYTEGLDGIAFGVFADPDKPGSENLSFLSPQERAYLLEFYEQLDAEDLAALGALRDPDGDNTALRRVANGINLLTAAELGGIDITIPENKELIPDSIREYVYDYRDGTGLYPVGNSEYLPALDRFNDFGALLSTATVPPGDVFAKDLAQAAVDVQFRTNNEYLGTDNTFSRDLLHTASLNTGASADLLNDTNFRDDLLGLHWEDSSGAGDLIRAGTTVPDGVDHNSDEARAYVEAAYHVLTDAPDHQNDVLAKGLPGYFDADHTALQDAIGDTAVQYLDMISKASEDSSFDVPSDPNDPNARTDRDLYGNDYRYSFGLSRDDRQGLFDMLLQGEPSSSQDFLDGVTTWEQVTAYNAFARDPEGRHDEGAAFEGIGRIAGTVENAQNNAVSVGDENRRQASAVTAIGQAGAMVRDMVAPLPAKMAIRVGAYGLGEMFRYSQPDPAIAAENTRLDSLQYGDWVTETIVARAAVAADYQGLGDTELSDVRTDPDVSKEDLHREVVGVSGRYDWYANQLDRAYKETVG</sequence>
<dbReference type="AlphaFoldDB" id="A0A4R4TCE2"/>
<name>A0A4R4TCE2_9ACTN</name>
<feature type="compositionally biased region" description="Basic and acidic residues" evidence="1">
    <location>
        <begin position="22"/>
        <end position="34"/>
    </location>
</feature>
<accession>A0A4R4TCE2</accession>
<evidence type="ECO:0000313" key="4">
    <source>
        <dbReference type="Proteomes" id="UP000295345"/>
    </source>
</evidence>